<feature type="binding site" evidence="5">
    <location>
        <position position="355"/>
    </location>
    <ligand>
        <name>Zn(2+)</name>
        <dbReference type="ChEBI" id="CHEBI:29105"/>
    </ligand>
</feature>
<dbReference type="GO" id="GO:0006400">
    <property type="term" value="P:tRNA modification"/>
    <property type="evidence" value="ECO:0007669"/>
    <property type="project" value="InterPro"/>
</dbReference>
<name>L8HL80_ACACF</name>
<evidence type="ECO:0000256" key="3">
    <source>
        <dbReference type="ARBA" id="ARBA00022723"/>
    </source>
</evidence>
<dbReference type="OMA" id="VPHIAHD"/>
<sequence>MAGASDPHPWFMVVHEAAAAVGPRLGRAAVKPGRGEVATPGWLPATRKGCVPHLTPDLLARVPHLDALQLPLQDFYPDTAALRGFGKGVGAFVVDPDHSFFLTAFADGGAAPERGGCAVREVTAHEEGTIAKEGVAVRTGGGRTVVGVAAYMDHVLALGPDAFASLAPEISCLSSRKQTQKAHELTLQWLDTCLQRLPRESGMRVLGVVGGGRHVDLRVRSAQETVKRNVDGFLLSGFGLGESFAERETLLAAIVKELPPHHLRMVAGVGAPLEVLQCVEQGVDLINSAYPTMATELGQALNFSFLGVSAAAAEGGVQIQVGRPYMEDALKVNVRERAYKLDPRPISLGCECYTCTHHSIGYIHHLLSTHEMLASVLLNIHNTHQYSLFFEAIRTHVRAGTLGELKRRLLDALKHGR</sequence>
<evidence type="ECO:0000313" key="7">
    <source>
        <dbReference type="EMBL" id="ELR25433.1"/>
    </source>
</evidence>
<evidence type="ECO:0000313" key="8">
    <source>
        <dbReference type="Proteomes" id="UP000011083"/>
    </source>
</evidence>
<keyword evidence="1 5" id="KW-0963">Cytoplasm</keyword>
<dbReference type="PANTHER" id="PTHR46064">
    <property type="entry name" value="QUEUINE TRNA-RIBOSYLTRANSFERASE ACCESSORY SUBUNIT 2"/>
    <property type="match status" value="1"/>
</dbReference>
<evidence type="ECO:0000256" key="5">
    <source>
        <dbReference type="HAMAP-Rule" id="MF_03043"/>
    </source>
</evidence>
<dbReference type="RefSeq" id="XP_004368188.1">
    <property type="nucleotide sequence ID" value="XM_004368131.1"/>
</dbReference>
<dbReference type="VEuPathDB" id="AmoebaDB:ACA1_294880"/>
<dbReference type="InterPro" id="IPR050852">
    <property type="entry name" value="Queuine_tRNA-ribosyltrfase"/>
</dbReference>
<comment type="function">
    <text evidence="5">Non-catalytic subunit of the queuine tRNA-ribosyltransferase (TGT) that catalyzes the base-exchange of a guanine (G) residue with queuine (Q) at position 34 (anticodon wobble position) in tRNAs with GU(N) anticodons (tRNA-Asp, -Asn, -His and -Tyr), resulting in the hypermodified nucleoside queuosine (7-(((4,5-cis-dihydroxy-2-cyclopenten-1-yl)amino)methyl)-7-deazaguanosine).</text>
</comment>
<dbReference type="Proteomes" id="UP000011083">
    <property type="component" value="Unassembled WGS sequence"/>
</dbReference>
<comment type="subcellular location">
    <subcellularLocation>
        <location evidence="5">Cytoplasm</location>
    </subcellularLocation>
</comment>
<dbReference type="InterPro" id="IPR036511">
    <property type="entry name" value="TGT-like_sf"/>
</dbReference>
<feature type="domain" description="tRNA-guanine(15) transglycosylase-like" evidence="6">
    <location>
        <begin position="23"/>
        <end position="412"/>
    </location>
</feature>
<dbReference type="InterPro" id="IPR002616">
    <property type="entry name" value="tRNA_ribo_trans-like"/>
</dbReference>
<dbReference type="GO" id="GO:0008479">
    <property type="term" value="F:tRNA-guanosine(34) queuine transglycosylase activity"/>
    <property type="evidence" value="ECO:0007669"/>
    <property type="project" value="UniProtKB-UniRule"/>
</dbReference>
<reference evidence="7 8" key="1">
    <citation type="journal article" date="2013" name="Genome Biol.">
        <title>Genome of Acanthamoeba castellanii highlights extensive lateral gene transfer and early evolution of tyrosine kinase signaling.</title>
        <authorList>
            <person name="Clarke M."/>
            <person name="Lohan A.J."/>
            <person name="Liu B."/>
            <person name="Lagkouvardos I."/>
            <person name="Roy S."/>
            <person name="Zafar N."/>
            <person name="Bertelli C."/>
            <person name="Schilde C."/>
            <person name="Kianianmomeni A."/>
            <person name="Burglin T.R."/>
            <person name="Frech C."/>
            <person name="Turcotte B."/>
            <person name="Kopec K.O."/>
            <person name="Synnott J.M."/>
            <person name="Choo C."/>
            <person name="Paponov I."/>
            <person name="Finkler A."/>
            <person name="Soon Heng Tan C."/>
            <person name="Hutchins A.P."/>
            <person name="Weinmeier T."/>
            <person name="Rattei T."/>
            <person name="Chu J.S."/>
            <person name="Gimenez G."/>
            <person name="Irimia M."/>
            <person name="Rigden D.J."/>
            <person name="Fitzpatrick D.A."/>
            <person name="Lorenzo-Morales J."/>
            <person name="Bateman A."/>
            <person name="Chiu C.H."/>
            <person name="Tang P."/>
            <person name="Hegemann P."/>
            <person name="Fromm H."/>
            <person name="Raoult D."/>
            <person name="Greub G."/>
            <person name="Miranda-Saavedra D."/>
            <person name="Chen N."/>
            <person name="Nash P."/>
            <person name="Ginger M.L."/>
            <person name="Horn M."/>
            <person name="Schaap P."/>
            <person name="Caler L."/>
            <person name="Loftus B."/>
        </authorList>
    </citation>
    <scope>NUCLEOTIDE SEQUENCE [LARGE SCALE GENOMIC DNA]</scope>
    <source>
        <strain evidence="7 8">Neff</strain>
    </source>
</reference>
<keyword evidence="4 5" id="KW-0862">Zinc</keyword>
<organism evidence="7 8">
    <name type="scientific">Acanthamoeba castellanii (strain ATCC 30010 / Neff)</name>
    <dbReference type="NCBI Taxonomy" id="1257118"/>
    <lineage>
        <taxon>Eukaryota</taxon>
        <taxon>Amoebozoa</taxon>
        <taxon>Discosea</taxon>
        <taxon>Longamoebia</taxon>
        <taxon>Centramoebida</taxon>
        <taxon>Acanthamoebidae</taxon>
        <taxon>Acanthamoeba</taxon>
    </lineage>
</organism>
<evidence type="ECO:0000256" key="2">
    <source>
        <dbReference type="ARBA" id="ARBA00022694"/>
    </source>
</evidence>
<dbReference type="Pfam" id="PF01702">
    <property type="entry name" value="TGT"/>
    <property type="match status" value="1"/>
</dbReference>
<proteinExistence type="inferred from homology"/>
<feature type="binding site" evidence="5">
    <location>
        <position position="352"/>
    </location>
    <ligand>
        <name>Zn(2+)</name>
        <dbReference type="ChEBI" id="CHEBI:29105"/>
    </ligand>
</feature>
<dbReference type="AlphaFoldDB" id="L8HL80"/>
<evidence type="ECO:0000256" key="4">
    <source>
        <dbReference type="ARBA" id="ARBA00022833"/>
    </source>
</evidence>
<accession>L8HL80</accession>
<gene>
    <name evidence="7" type="ORF">ACA1_294880</name>
</gene>
<feature type="binding site" evidence="5">
    <location>
        <position position="381"/>
    </location>
    <ligand>
        <name>Zn(2+)</name>
        <dbReference type="ChEBI" id="CHEBI:29105"/>
    </ligand>
</feature>
<evidence type="ECO:0000259" key="6">
    <source>
        <dbReference type="Pfam" id="PF01702"/>
    </source>
</evidence>
<dbReference type="HAMAP" id="MF_03043">
    <property type="entry name" value="QTRT2"/>
    <property type="match status" value="1"/>
</dbReference>
<dbReference type="GO" id="GO:0005737">
    <property type="term" value="C:cytoplasm"/>
    <property type="evidence" value="ECO:0007669"/>
    <property type="project" value="UniProtKB-SubCell"/>
</dbReference>
<dbReference type="GeneID" id="14926490"/>
<dbReference type="InterPro" id="IPR028592">
    <property type="entry name" value="QTRTD1"/>
</dbReference>
<dbReference type="EMBL" id="KB007805">
    <property type="protein sequence ID" value="ELR25433.1"/>
    <property type="molecule type" value="Genomic_DNA"/>
</dbReference>
<dbReference type="SUPFAM" id="SSF51713">
    <property type="entry name" value="tRNA-guanine transglycosylase"/>
    <property type="match status" value="1"/>
</dbReference>
<dbReference type="NCBIfam" id="TIGR00449">
    <property type="entry name" value="tgt_general"/>
    <property type="match status" value="1"/>
</dbReference>
<protein>
    <recommendedName>
        <fullName evidence="5">Queuine tRNA-ribosyltransferase accessory subunit 2</fullName>
    </recommendedName>
    <alternativeName>
        <fullName evidence="5">Queuine tRNA-ribosyltransferase domain-containing protein 1</fullName>
    </alternativeName>
</protein>
<comment type="similarity">
    <text evidence="5">Belongs to the queuine tRNA-ribosyltransferase family. QTRT2 subfamily.</text>
</comment>
<keyword evidence="8" id="KW-1185">Reference proteome</keyword>
<keyword evidence="7" id="KW-0808">Transferase</keyword>
<keyword evidence="2 5" id="KW-0819">tRNA processing</keyword>
<dbReference type="GO" id="GO:0046872">
    <property type="term" value="F:metal ion binding"/>
    <property type="evidence" value="ECO:0007669"/>
    <property type="project" value="UniProtKB-KW"/>
</dbReference>
<evidence type="ECO:0000256" key="1">
    <source>
        <dbReference type="ARBA" id="ARBA00022490"/>
    </source>
</evidence>
<keyword evidence="3 5" id="KW-0479">Metal-binding</keyword>
<dbReference type="OrthoDB" id="27601at2759"/>
<dbReference type="STRING" id="1257118.L8HL80"/>
<dbReference type="Gene3D" id="3.20.20.105">
    <property type="entry name" value="Queuine tRNA-ribosyltransferase-like"/>
    <property type="match status" value="1"/>
</dbReference>
<comment type="cofactor">
    <cofactor evidence="5">
        <name>Zn(2+)</name>
        <dbReference type="ChEBI" id="CHEBI:29105"/>
    </cofactor>
    <text evidence="5">Binds 1 zinc ion per subunit.</text>
</comment>
<dbReference type="PANTHER" id="PTHR46064:SF1">
    <property type="entry name" value="QUEUINE TRNA-RIBOSYLTRANSFERASE ACCESSORY SUBUNIT 2"/>
    <property type="match status" value="1"/>
</dbReference>
<comment type="subunit">
    <text evidence="5">Heterodimer of a catalytic subunit and an accessory subunit.</text>
</comment>
<dbReference type="KEGG" id="acan:ACA1_294880"/>
<feature type="binding site" evidence="5">
    <location>
        <position position="350"/>
    </location>
    <ligand>
        <name>Zn(2+)</name>
        <dbReference type="ChEBI" id="CHEBI:29105"/>
    </ligand>
</feature>